<reference evidence="1 4" key="2">
    <citation type="submission" date="2019-06" db="EMBL/GenBank/DDBJ databases">
        <title>Emergence of pandrug resistant Empedobacter falsenii in China.</title>
        <authorList>
            <person name="Dong N."/>
            <person name="Chen S."/>
            <person name="Zhang R."/>
        </authorList>
    </citation>
    <scope>NUCLEOTIDE SEQUENCE [LARGE SCALE GENOMIC DNA]</scope>
    <source>
        <strain evidence="1 4">1681-1</strain>
    </source>
</reference>
<dbReference type="GeneID" id="78401737"/>
<evidence type="ECO:0000313" key="4">
    <source>
        <dbReference type="Proteomes" id="UP000510643"/>
    </source>
</evidence>
<dbReference type="KEGG" id="efal:FH779_09720"/>
<protein>
    <submittedName>
        <fullName evidence="2">Uncharacterized protein</fullName>
    </submittedName>
</protein>
<dbReference type="Proteomes" id="UP000267844">
    <property type="component" value="Unassembled WGS sequence"/>
</dbReference>
<dbReference type="InterPro" id="IPR046233">
    <property type="entry name" value="DUF6266"/>
</dbReference>
<gene>
    <name evidence="2" type="ORF">EGI89_07755</name>
    <name evidence="1" type="ORF">FH779_09720</name>
</gene>
<keyword evidence="4" id="KW-1185">Reference proteome</keyword>
<evidence type="ECO:0000313" key="1">
    <source>
        <dbReference type="EMBL" id="QLL58346.1"/>
    </source>
</evidence>
<dbReference type="Proteomes" id="UP000510643">
    <property type="component" value="Chromosome"/>
</dbReference>
<dbReference type="Pfam" id="PF19781">
    <property type="entry name" value="DUF6266"/>
    <property type="match status" value="1"/>
</dbReference>
<dbReference type="EMBL" id="RHPO01000012">
    <property type="protein sequence ID" value="RRT91888.1"/>
    <property type="molecule type" value="Genomic_DNA"/>
</dbReference>
<organism evidence="2 3">
    <name type="scientific">Empedobacter falsenii</name>
    <dbReference type="NCBI Taxonomy" id="343874"/>
    <lineage>
        <taxon>Bacteria</taxon>
        <taxon>Pseudomonadati</taxon>
        <taxon>Bacteroidota</taxon>
        <taxon>Flavobacteriia</taxon>
        <taxon>Flavobacteriales</taxon>
        <taxon>Weeksellaceae</taxon>
        <taxon>Empedobacter</taxon>
    </lineage>
</organism>
<evidence type="ECO:0000313" key="2">
    <source>
        <dbReference type="EMBL" id="RRT91888.1"/>
    </source>
</evidence>
<dbReference type="RefSeq" id="WP_125349752.1">
    <property type="nucleotide sequence ID" value="NZ_CP040908.1"/>
</dbReference>
<proteinExistence type="predicted"/>
<reference evidence="2 3" key="1">
    <citation type="submission" date="2018-10" db="EMBL/GenBank/DDBJ databases">
        <title>Transmission dynamics of multidrug resistant bacteria on intensive care unit surfaces.</title>
        <authorList>
            <person name="D'Souza A.W."/>
            <person name="Potter R.F."/>
            <person name="Wallace M."/>
            <person name="Shupe A."/>
            <person name="Patel S."/>
            <person name="Sun S."/>
            <person name="Gul D."/>
            <person name="Kwon J.H."/>
            <person name="Andleeb S."/>
            <person name="Burnham C.-A.D."/>
            <person name="Dantas G."/>
        </authorList>
    </citation>
    <scope>NUCLEOTIDE SEQUENCE [LARGE SCALE GENOMIC DNA]</scope>
    <source>
        <strain evidence="2 3">WF_348</strain>
    </source>
</reference>
<evidence type="ECO:0000313" key="3">
    <source>
        <dbReference type="Proteomes" id="UP000267844"/>
    </source>
</evidence>
<sequence>MGKITDSLLSGTRGRTGRIVVSNIEGNEISRIRPRKSNRIPTPKQQVIKDRFNFAVQFIQGYKALAKTYYGKRAGLKSPYNQAMANLLQSMPCNMDTLTFSIDYDAIQFTKGNLLEPQPVNVIADDPLSVTITWTNNATELVDQNDTLVILYVEDGNTKAQSTVVQTTVKRSEESYVLQFLPKYQGTDIHVWMSFLSVIKQDAAPSVYLGQITVP</sequence>
<dbReference type="EMBL" id="CP040908">
    <property type="protein sequence ID" value="QLL58346.1"/>
    <property type="molecule type" value="Genomic_DNA"/>
</dbReference>
<dbReference type="AlphaFoldDB" id="A0A427BPP4"/>
<accession>A0A427BPP4</accession>
<name>A0A427BPP4_9FLAO</name>